<feature type="domain" description="Metallo-beta-lactamase" evidence="1">
    <location>
        <begin position="16"/>
        <end position="196"/>
    </location>
</feature>
<dbReference type="InterPro" id="IPR050855">
    <property type="entry name" value="NDM-1-like"/>
</dbReference>
<evidence type="ECO:0000313" key="3">
    <source>
        <dbReference type="Proteomes" id="UP001596174"/>
    </source>
</evidence>
<dbReference type="PANTHER" id="PTHR42951:SF14">
    <property type="entry name" value="METALLO-BETA-LACTAMASE SUPERFAMILY PROTEIN"/>
    <property type="match status" value="1"/>
</dbReference>
<dbReference type="InterPro" id="IPR036866">
    <property type="entry name" value="RibonucZ/Hydroxyglut_hydro"/>
</dbReference>
<accession>A0ABW1FYA5</accession>
<protein>
    <submittedName>
        <fullName evidence="2">MBL fold metallo-hydrolase</fullName>
    </submittedName>
</protein>
<gene>
    <name evidence="2" type="ORF">ACFP3V_09595</name>
</gene>
<dbReference type="SMART" id="SM00849">
    <property type="entry name" value="Lactamase_B"/>
    <property type="match status" value="1"/>
</dbReference>
<evidence type="ECO:0000259" key="1">
    <source>
        <dbReference type="SMART" id="SM00849"/>
    </source>
</evidence>
<comment type="caution">
    <text evidence="2">The sequence shown here is derived from an EMBL/GenBank/DDBJ whole genome shotgun (WGS) entry which is preliminary data.</text>
</comment>
<dbReference type="Gene3D" id="3.60.15.10">
    <property type="entry name" value="Ribonuclease Z/Hydroxyacylglutathione hydrolase-like"/>
    <property type="match status" value="1"/>
</dbReference>
<evidence type="ECO:0000313" key="2">
    <source>
        <dbReference type="EMBL" id="MFC5907475.1"/>
    </source>
</evidence>
<dbReference type="InterPro" id="IPR001279">
    <property type="entry name" value="Metallo-B-lactamas"/>
</dbReference>
<dbReference type="RefSeq" id="WP_380581937.1">
    <property type="nucleotide sequence ID" value="NZ_JBHSQJ010000034.1"/>
</dbReference>
<dbReference type="EMBL" id="JBHSQJ010000034">
    <property type="protein sequence ID" value="MFC5907475.1"/>
    <property type="molecule type" value="Genomic_DNA"/>
</dbReference>
<proteinExistence type="predicted"/>
<reference evidence="3" key="1">
    <citation type="journal article" date="2019" name="Int. J. Syst. Evol. Microbiol.">
        <title>The Global Catalogue of Microorganisms (GCM) 10K type strain sequencing project: providing services to taxonomists for standard genome sequencing and annotation.</title>
        <authorList>
            <consortium name="The Broad Institute Genomics Platform"/>
            <consortium name="The Broad Institute Genome Sequencing Center for Infectious Disease"/>
            <person name="Wu L."/>
            <person name="Ma J."/>
        </authorList>
    </citation>
    <scope>NUCLEOTIDE SEQUENCE [LARGE SCALE GENOMIC DNA]</scope>
    <source>
        <strain evidence="3">JCM 4816</strain>
    </source>
</reference>
<dbReference type="PANTHER" id="PTHR42951">
    <property type="entry name" value="METALLO-BETA-LACTAMASE DOMAIN-CONTAINING"/>
    <property type="match status" value="1"/>
</dbReference>
<dbReference type="Proteomes" id="UP001596174">
    <property type="component" value="Unassembled WGS sequence"/>
</dbReference>
<dbReference type="SUPFAM" id="SSF56281">
    <property type="entry name" value="Metallo-hydrolase/oxidoreductase"/>
    <property type="match status" value="1"/>
</dbReference>
<name>A0ABW1FYA5_9ACTN</name>
<dbReference type="Pfam" id="PF00753">
    <property type="entry name" value="Lactamase_B"/>
    <property type="match status" value="1"/>
</dbReference>
<sequence>MAVEVDVFTGPEGAYFTTSALVHGDSEAILVDTQLTRSAGRELAEWVAGKARRLTAIIVTSSYADHYFGTEEVLRLFPGTPVYAAPEVIEAITRTGLGEVARWQWVLGDDITSSPVVPGPLPADTLPVDEAELTVLHLGRGSAVHVPQADTVIAGDLAFNGTHVWTADTDPAQRADWLADLEVLRGLGTAKVVAGHRTPGRADDAAQVLDFTSGYLRDFDARLAEHPDDPQALVDAVNATYAELTLPALLHAGAEANTGRPGSEPRED</sequence>
<organism evidence="2 3">
    <name type="scientific">Streptacidiphilus monticola</name>
    <dbReference type="NCBI Taxonomy" id="2161674"/>
    <lineage>
        <taxon>Bacteria</taxon>
        <taxon>Bacillati</taxon>
        <taxon>Actinomycetota</taxon>
        <taxon>Actinomycetes</taxon>
        <taxon>Kitasatosporales</taxon>
        <taxon>Streptomycetaceae</taxon>
        <taxon>Streptacidiphilus</taxon>
    </lineage>
</organism>
<keyword evidence="3" id="KW-1185">Reference proteome</keyword>